<evidence type="ECO:0000313" key="2">
    <source>
        <dbReference type="EMBL" id="MBE9661664.1"/>
    </source>
</evidence>
<organism evidence="2 3">
    <name type="scientific">Mucilaginibacter myungsuensis</name>
    <dbReference type="NCBI Taxonomy" id="649104"/>
    <lineage>
        <taxon>Bacteria</taxon>
        <taxon>Pseudomonadati</taxon>
        <taxon>Bacteroidota</taxon>
        <taxon>Sphingobacteriia</taxon>
        <taxon>Sphingobacteriales</taxon>
        <taxon>Sphingobacteriaceae</taxon>
        <taxon>Mucilaginibacter</taxon>
    </lineage>
</organism>
<feature type="region of interest" description="Disordered" evidence="1">
    <location>
        <begin position="315"/>
        <end position="371"/>
    </location>
</feature>
<reference evidence="2" key="1">
    <citation type="submission" date="2020-10" db="EMBL/GenBank/DDBJ databases">
        <title>Mucilaginibacter mali sp. nov., isolated from rhizosphere soil of apple orchard.</title>
        <authorList>
            <person name="Lee J.-S."/>
            <person name="Kim H.S."/>
            <person name="Kim J.-S."/>
        </authorList>
    </citation>
    <scope>NUCLEOTIDE SEQUENCE</scope>
    <source>
        <strain evidence="2">KCTC 22746</strain>
    </source>
</reference>
<feature type="compositionally biased region" description="Basic and acidic residues" evidence="1">
    <location>
        <begin position="316"/>
        <end position="325"/>
    </location>
</feature>
<comment type="caution">
    <text evidence="2">The sequence shown here is derived from an EMBL/GenBank/DDBJ whole genome shotgun (WGS) entry which is preliminary data.</text>
</comment>
<feature type="compositionally biased region" description="Basic and acidic residues" evidence="1">
    <location>
        <begin position="142"/>
        <end position="159"/>
    </location>
</feature>
<protein>
    <submittedName>
        <fullName evidence="2">Uncharacterized protein</fullName>
    </submittedName>
</protein>
<keyword evidence="3" id="KW-1185">Reference proteome</keyword>
<feature type="compositionally biased region" description="Basic and acidic residues" evidence="1">
    <location>
        <begin position="281"/>
        <end position="290"/>
    </location>
</feature>
<dbReference type="Proteomes" id="UP000622475">
    <property type="component" value="Unassembled WGS sequence"/>
</dbReference>
<gene>
    <name evidence="2" type="ORF">IRJ16_07185</name>
</gene>
<dbReference type="AlphaFoldDB" id="A0A929KZC9"/>
<evidence type="ECO:0000313" key="3">
    <source>
        <dbReference type="Proteomes" id="UP000622475"/>
    </source>
</evidence>
<dbReference type="RefSeq" id="WP_194110843.1">
    <property type="nucleotide sequence ID" value="NZ_JADFFL010000002.1"/>
</dbReference>
<name>A0A929KZC9_9SPHI</name>
<evidence type="ECO:0000256" key="1">
    <source>
        <dbReference type="SAM" id="MobiDB-lite"/>
    </source>
</evidence>
<proteinExistence type="predicted"/>
<dbReference type="EMBL" id="JADFFL010000002">
    <property type="protein sequence ID" value="MBE9661664.1"/>
    <property type="molecule type" value="Genomic_DNA"/>
</dbReference>
<sequence>MTFEEFFTKKKISLPQLQSGEPSLFTEFKNHYEQMGEKSFDHTKKYWFNQLRRRFPVSADIKVEKVDIANPIAEQTVMDVLTAPATEPTAPATGFRPRFRAAATPPKTEEQTPASQEAKTDPADATPATGFKPRFRAGATKQAEEPSEEVKSDITEGPKAETPAETEIAKPTTSFKPRFKAGVTKPVEETLPETIAEASSEKSVEAEAPKPAVGFNPQFKAGVTKPAEEATSEPIAETPAGEKPVEVGAPKPAVGFKPRFKAGVTKAVEEAASEPIAEAPTEEKPVEAEAPKSAVGFKPRFKAGVTNKLVEATPIAEDKVEEVKPADPIAETTPAQAAESDAEPSGEEKPKPVGFKPRFNAAKMKPKDPGA</sequence>
<feature type="region of interest" description="Disordered" evidence="1">
    <location>
        <begin position="103"/>
        <end position="256"/>
    </location>
</feature>
<feature type="region of interest" description="Disordered" evidence="1">
    <location>
        <begin position="269"/>
        <end position="297"/>
    </location>
</feature>
<accession>A0A929KZC9</accession>
<feature type="compositionally biased region" description="Basic and acidic residues" evidence="1">
    <location>
        <begin position="199"/>
        <end position="208"/>
    </location>
</feature>